<feature type="compositionally biased region" description="Polar residues" evidence="1">
    <location>
        <begin position="1"/>
        <end position="20"/>
    </location>
</feature>
<keyword evidence="3" id="KW-1185">Reference proteome</keyword>
<feature type="region of interest" description="Disordered" evidence="1">
    <location>
        <begin position="62"/>
        <end position="219"/>
    </location>
</feature>
<reference evidence="3" key="1">
    <citation type="submission" date="2017-12" db="EMBL/GenBank/DDBJ databases">
        <authorList>
            <consortium name="DOE Joint Genome Institute"/>
            <person name="Mondo S.J."/>
            <person name="Kjaerbolling I."/>
            <person name="Vesth T.C."/>
            <person name="Frisvad J.C."/>
            <person name="Nybo J.L."/>
            <person name="Theobald S."/>
            <person name="Kuo A."/>
            <person name="Bowyer P."/>
            <person name="Matsuda Y."/>
            <person name="Lyhne E.K."/>
            <person name="Kogle M.E."/>
            <person name="Clum A."/>
            <person name="Lipzen A."/>
            <person name="Salamov A."/>
            <person name="Ngan C.Y."/>
            <person name="Daum C."/>
            <person name="Chiniquy J."/>
            <person name="Barry K."/>
            <person name="LaButti K."/>
            <person name="Haridas S."/>
            <person name="Simmons B.A."/>
            <person name="Magnuson J.K."/>
            <person name="Mortensen U.H."/>
            <person name="Larsen T.O."/>
            <person name="Grigoriev I.V."/>
            <person name="Baker S.E."/>
            <person name="Andersen M.R."/>
            <person name="Nordberg H.P."/>
            <person name="Cantor M.N."/>
            <person name="Hua S.X."/>
        </authorList>
    </citation>
    <scope>NUCLEOTIDE SEQUENCE [LARGE SCALE GENOMIC DNA]</scope>
    <source>
        <strain evidence="3">IBT 19404</strain>
    </source>
</reference>
<feature type="region of interest" description="Disordered" evidence="1">
    <location>
        <begin position="610"/>
        <end position="672"/>
    </location>
</feature>
<feature type="region of interest" description="Disordered" evidence="1">
    <location>
        <begin position="350"/>
        <end position="371"/>
    </location>
</feature>
<name>A0A2J5HVT1_9EURO</name>
<feature type="compositionally biased region" description="Basic and acidic residues" evidence="1">
    <location>
        <begin position="467"/>
        <end position="486"/>
    </location>
</feature>
<dbReference type="AlphaFoldDB" id="A0A2J5HVT1"/>
<feature type="compositionally biased region" description="Low complexity" evidence="1">
    <location>
        <begin position="190"/>
        <end position="202"/>
    </location>
</feature>
<feature type="region of interest" description="Disordered" evidence="1">
    <location>
        <begin position="707"/>
        <end position="731"/>
    </location>
</feature>
<feature type="region of interest" description="Disordered" evidence="1">
    <location>
        <begin position="276"/>
        <end position="306"/>
    </location>
</feature>
<feature type="compositionally biased region" description="Low complexity" evidence="1">
    <location>
        <begin position="649"/>
        <end position="660"/>
    </location>
</feature>
<feature type="compositionally biased region" description="Acidic residues" evidence="1">
    <location>
        <begin position="661"/>
        <end position="672"/>
    </location>
</feature>
<feature type="compositionally biased region" description="Low complexity" evidence="1">
    <location>
        <begin position="487"/>
        <end position="507"/>
    </location>
</feature>
<feature type="region of interest" description="Disordered" evidence="1">
    <location>
        <begin position="1"/>
        <end position="40"/>
    </location>
</feature>
<feature type="compositionally biased region" description="Basic and acidic residues" evidence="1">
    <location>
        <begin position="62"/>
        <end position="72"/>
    </location>
</feature>
<gene>
    <name evidence="2" type="ORF">BDW42DRAFT_200885</name>
</gene>
<feature type="compositionally biased region" description="Basic and acidic residues" evidence="1">
    <location>
        <begin position="21"/>
        <end position="35"/>
    </location>
</feature>
<dbReference type="OrthoDB" id="5288142at2759"/>
<proteinExistence type="predicted"/>
<feature type="region of interest" description="Disordered" evidence="1">
    <location>
        <begin position="768"/>
        <end position="799"/>
    </location>
</feature>
<feature type="compositionally biased region" description="Pro residues" evidence="1">
    <location>
        <begin position="210"/>
        <end position="219"/>
    </location>
</feature>
<feature type="compositionally biased region" description="Low complexity" evidence="1">
    <location>
        <begin position="773"/>
        <end position="787"/>
    </location>
</feature>
<protein>
    <submittedName>
        <fullName evidence="2">Uncharacterized protein</fullName>
    </submittedName>
</protein>
<organism evidence="2 3">
    <name type="scientific">Aspergillus taichungensis</name>
    <dbReference type="NCBI Taxonomy" id="482145"/>
    <lineage>
        <taxon>Eukaryota</taxon>
        <taxon>Fungi</taxon>
        <taxon>Dikarya</taxon>
        <taxon>Ascomycota</taxon>
        <taxon>Pezizomycotina</taxon>
        <taxon>Eurotiomycetes</taxon>
        <taxon>Eurotiomycetidae</taxon>
        <taxon>Eurotiales</taxon>
        <taxon>Aspergillaceae</taxon>
        <taxon>Aspergillus</taxon>
        <taxon>Aspergillus subgen. Circumdati</taxon>
    </lineage>
</organism>
<dbReference type="Proteomes" id="UP000235023">
    <property type="component" value="Unassembled WGS sequence"/>
</dbReference>
<evidence type="ECO:0000313" key="3">
    <source>
        <dbReference type="Proteomes" id="UP000235023"/>
    </source>
</evidence>
<feature type="region of interest" description="Disordered" evidence="1">
    <location>
        <begin position="432"/>
        <end position="514"/>
    </location>
</feature>
<sequence>MAYNAVSQSDQHEVTSNTSDQDNRGGDRLDAREPIRSLGSMIRSMTAMSYETVEDDDYEEIAADHAATRKSIDPPTTASDGFPRPLPPPINTAAATRSDSTEEPALRTPISDVPVPLSHPTPDLQSLQGAYVNNVERLEQSAERMSCSSADIGSEIRKMDRAQKRRSSGSTSHPVGSLDGSPRRPHARSRQASIQSAARLAQVSENGPGDPSPVPGPVLAPLLPLPPALAQPTGFDPLLPLDNPYDLDRPASAASNDTYQQARVLFTDFDGVHYHPDRADARGPRVSLTRPPLAARPESFQEPPPGERMVYYPAPVPMMLNLPPRLSQRPIAEREKRRTQLLGTVAAADRQSMAGRRLGPDAGEDSPREKAATEIAPHLRASVFFDPPAAPVLDVDVKKESAVATLESILDASTRAPVSAFTDHPFAGHLGPEVYGSARPRATGAPDRAASDSDLHSVSLTGTGEHGPSEAEATRAHEGTALRDESPGSPDGADAASAPADGASGDDVPFTGPPTTLLAELEMRKHELKQRRRTAATAGGLHSTLLQMDAVAQKQSEHRRARPVALAWESPTLHQQDAGDDEDVPLAMLFPEQAQPPEDGRPLGLMARRAMEESEPLSRRRARLRGDGSPAPAPRASDRRPVTMYAHGPAPGTTAATNPDGGDDNNEDEDEGETLGARLQRLKAHHRQSTAGQSEFASEIFAEFRQLGGADGDDDDGTGDGSPPEPADETLAQRRARLHREAAAELPKNSTLTIPRYRRSMADLLHARRPTTEGRPAAPATGGAPAPSGLGHQHTRSQLSLPFTAPPGIVPPGVAPPGVVPPGTARSTYVPPSGYGMVHPNTFYTDAILGKHPMSYAVPRPPGPPGVGRAGAGQREMIDRWRQSIV</sequence>
<accession>A0A2J5HVT1</accession>
<evidence type="ECO:0000256" key="1">
    <source>
        <dbReference type="SAM" id="MobiDB-lite"/>
    </source>
</evidence>
<dbReference type="EMBL" id="KZ559537">
    <property type="protein sequence ID" value="PLN81438.1"/>
    <property type="molecule type" value="Genomic_DNA"/>
</dbReference>
<evidence type="ECO:0000313" key="2">
    <source>
        <dbReference type="EMBL" id="PLN81438.1"/>
    </source>
</evidence>